<proteinExistence type="predicted"/>
<sequence length="237" mass="26866">VQKKTKNQQRVKASRTYSSSDEPSDVEDGDIEISVLGDEEANSIITRLLQAVPERVDTHMSDGVDMNDKQIGSDSDFENDFEVEAIRDHNIMSSEILNSTIEQLKKEIKSDKYSEVEKAHLYTMLSYLCLVEHSRQRVEASIIVAEAARKGKDGNKWWDSDDLVDQFSDAKALFAFDNTTSHHAYAEDALLAKNINLSPNMCFSEDYKDPKLPIGLKEVLHKRGLWHDRMKLLCKGG</sequence>
<feature type="non-terminal residue" evidence="1">
    <location>
        <position position="237"/>
    </location>
</feature>
<dbReference type="Proteomes" id="UP000789702">
    <property type="component" value="Unassembled WGS sequence"/>
</dbReference>
<accession>A0ACA9NBM3</accession>
<feature type="non-terminal residue" evidence="1">
    <location>
        <position position="1"/>
    </location>
</feature>
<keyword evidence="2" id="KW-1185">Reference proteome</keyword>
<dbReference type="EMBL" id="CAJVPU010015567">
    <property type="protein sequence ID" value="CAG8647612.1"/>
    <property type="molecule type" value="Genomic_DNA"/>
</dbReference>
<protein>
    <submittedName>
        <fullName evidence="1">4698_t:CDS:1</fullName>
    </submittedName>
</protein>
<comment type="caution">
    <text evidence="1">The sequence shown here is derived from an EMBL/GenBank/DDBJ whole genome shotgun (WGS) entry which is preliminary data.</text>
</comment>
<evidence type="ECO:0000313" key="2">
    <source>
        <dbReference type="Proteomes" id="UP000789702"/>
    </source>
</evidence>
<evidence type="ECO:0000313" key="1">
    <source>
        <dbReference type="EMBL" id="CAG8647612.1"/>
    </source>
</evidence>
<organism evidence="1 2">
    <name type="scientific">Dentiscutata heterogama</name>
    <dbReference type="NCBI Taxonomy" id="1316150"/>
    <lineage>
        <taxon>Eukaryota</taxon>
        <taxon>Fungi</taxon>
        <taxon>Fungi incertae sedis</taxon>
        <taxon>Mucoromycota</taxon>
        <taxon>Glomeromycotina</taxon>
        <taxon>Glomeromycetes</taxon>
        <taxon>Diversisporales</taxon>
        <taxon>Gigasporaceae</taxon>
        <taxon>Dentiscutata</taxon>
    </lineage>
</organism>
<name>A0ACA9NBM3_9GLOM</name>
<reference evidence="1" key="1">
    <citation type="submission" date="2021-06" db="EMBL/GenBank/DDBJ databases">
        <authorList>
            <person name="Kallberg Y."/>
            <person name="Tangrot J."/>
            <person name="Rosling A."/>
        </authorList>
    </citation>
    <scope>NUCLEOTIDE SEQUENCE</scope>
    <source>
        <strain evidence="1">IL203A</strain>
    </source>
</reference>
<gene>
    <name evidence="1" type="ORF">DHETER_LOCUS9138</name>
</gene>